<comment type="similarity">
    <text evidence="2 4">Belongs to the class-II fumarase/aspartase family. Fumarase subfamily.</text>
</comment>
<dbReference type="GO" id="GO:0005737">
    <property type="term" value="C:cytoplasm"/>
    <property type="evidence" value="ECO:0007669"/>
    <property type="project" value="UniProtKB-SubCell"/>
</dbReference>
<gene>
    <name evidence="4" type="primary">fumC</name>
    <name evidence="7" type="ORF">E5351_04550</name>
</gene>
<feature type="binding site" evidence="4">
    <location>
        <begin position="102"/>
        <end position="104"/>
    </location>
    <ligand>
        <name>substrate</name>
    </ligand>
</feature>
<dbReference type="UniPathway" id="UPA00223">
    <property type="reaction ID" value="UER01007"/>
</dbReference>
<dbReference type="InterPro" id="IPR008948">
    <property type="entry name" value="L-Aspartase-like"/>
</dbReference>
<dbReference type="GO" id="GO:0006106">
    <property type="term" value="P:fumarate metabolic process"/>
    <property type="evidence" value="ECO:0007669"/>
    <property type="project" value="InterPro"/>
</dbReference>
<keyword evidence="4" id="KW-0963">Cytoplasm</keyword>
<name>A0A4S2BNC5_9LACO</name>
<dbReference type="Gene3D" id="1.10.275.10">
    <property type="entry name" value="Fumarase/aspartase (N-terminal domain)"/>
    <property type="match status" value="1"/>
</dbReference>
<evidence type="ECO:0000256" key="4">
    <source>
        <dbReference type="HAMAP-Rule" id="MF_00743"/>
    </source>
</evidence>
<dbReference type="Gene3D" id="1.20.200.10">
    <property type="entry name" value="Fumarase/aspartase (Central domain)"/>
    <property type="match status" value="1"/>
</dbReference>
<dbReference type="RefSeq" id="WP_135960500.1">
    <property type="nucleotide sequence ID" value="NZ_CAJSYX010000006.1"/>
</dbReference>
<dbReference type="FunFam" id="1.10.40.30:FF:000002">
    <property type="entry name" value="Fumarate hydratase class II"/>
    <property type="match status" value="1"/>
</dbReference>
<dbReference type="Gene3D" id="1.10.40.30">
    <property type="entry name" value="Fumarase/aspartase (C-terminal domain)"/>
    <property type="match status" value="1"/>
</dbReference>
<dbReference type="GO" id="GO:0008797">
    <property type="term" value="F:aspartate ammonia-lyase activity"/>
    <property type="evidence" value="ECO:0007669"/>
    <property type="project" value="UniProtKB-EC"/>
</dbReference>
<sequence>MMSEEYRVESDTIGPVKIPKDALWGPQTERSRNNFPSGELMPLPIIRAFLHLKKAAAESNVEVGDEPKEKGEAIEDAIDHLLALNDEELRKDFPLHVLQTGSGTQSNMNVNEVVANLANKLHPGLDILPNDDVNRGQSSNDTFPTAMNIVAVEALDKLEPAVQHLINELVVKEKKYWKTVKVGRTHLQDATPLTFGQELSGYISALKHDLSYIKILKPTLYELAIGGTAVGTGLNAAPGMTEKIAAKLSKVYGHDFKVDTNKFWGLAHHSGLDVVHGALKTLAADMFKIAQDIRFLASGPRGGYNELNIPANEPGSSIMPGKVNPTQAEAVTMAAAKVFGNDTTITFTCSQGNFEMNVFKTVMIAAFLDSCDILTGTITGFADKMIDGLTVNKDRMNELLDNSLMTVTALSPHIGYHAAAEIAQAADREGITLREAALKSGKVTSEQYDKWMDYMKMTNVDKHKPEESK</sequence>
<dbReference type="GO" id="GO:0004333">
    <property type="term" value="F:fumarate hydratase activity"/>
    <property type="evidence" value="ECO:0007669"/>
    <property type="project" value="UniProtKB-UniRule"/>
</dbReference>
<comment type="catalytic activity">
    <reaction evidence="1">
        <text>L-aspartate = fumarate + NH4(+)</text>
        <dbReference type="Rhea" id="RHEA:16601"/>
        <dbReference type="ChEBI" id="CHEBI:28938"/>
        <dbReference type="ChEBI" id="CHEBI:29806"/>
        <dbReference type="ChEBI" id="CHEBI:29991"/>
        <dbReference type="EC" id="4.3.1.1"/>
    </reaction>
</comment>
<feature type="site" description="Important for catalytic activity" evidence="4">
    <location>
        <position position="329"/>
    </location>
</feature>
<dbReference type="GO" id="GO:0006108">
    <property type="term" value="P:malate metabolic process"/>
    <property type="evidence" value="ECO:0007669"/>
    <property type="project" value="TreeGrafter"/>
</dbReference>
<dbReference type="SUPFAM" id="SSF48557">
    <property type="entry name" value="L-aspartase-like"/>
    <property type="match status" value="1"/>
</dbReference>
<accession>A0A4S2BNC5</accession>
<feature type="binding site" evidence="4">
    <location>
        <begin position="322"/>
        <end position="324"/>
    </location>
    <ligand>
        <name>substrate</name>
    </ligand>
</feature>
<evidence type="ECO:0000256" key="3">
    <source>
        <dbReference type="ARBA" id="ARBA00023239"/>
    </source>
</evidence>
<dbReference type="PROSITE" id="PS00163">
    <property type="entry name" value="FUMARATE_LYASES"/>
    <property type="match status" value="1"/>
</dbReference>
<protein>
    <recommendedName>
        <fullName evidence="4">Fumarate hydratase class II</fullName>
        <shortName evidence="4">Fumarase C</shortName>
        <ecNumber evidence="4">4.2.1.2</ecNumber>
    </recommendedName>
    <alternativeName>
        <fullName evidence="4">Aerobic fumarase</fullName>
    </alternativeName>
    <alternativeName>
        <fullName evidence="4">Iron-independent fumarase</fullName>
    </alternativeName>
</protein>
<dbReference type="InterPro" id="IPR005677">
    <property type="entry name" value="Fum_hydII"/>
</dbReference>
<dbReference type="FunFam" id="1.20.200.10:FF:000001">
    <property type="entry name" value="Fumarate hydratase, mitochondrial"/>
    <property type="match status" value="1"/>
</dbReference>
<dbReference type="HAMAP" id="MF_00743">
    <property type="entry name" value="FumaraseC"/>
    <property type="match status" value="1"/>
</dbReference>
<dbReference type="CDD" id="cd01362">
    <property type="entry name" value="Fumarase_classII"/>
    <property type="match status" value="1"/>
</dbReference>
<evidence type="ECO:0000313" key="8">
    <source>
        <dbReference type="Proteomes" id="UP000309117"/>
    </source>
</evidence>
<comment type="caution">
    <text evidence="7">The sequence shown here is derived from an EMBL/GenBank/DDBJ whole genome shotgun (WGS) entry which is preliminary data.</text>
</comment>
<dbReference type="PANTHER" id="PTHR11444:SF1">
    <property type="entry name" value="FUMARATE HYDRATASE, MITOCHONDRIAL"/>
    <property type="match status" value="1"/>
</dbReference>
<dbReference type="InterPro" id="IPR020557">
    <property type="entry name" value="Fumarate_lyase_CS"/>
</dbReference>
<dbReference type="Proteomes" id="UP000309117">
    <property type="component" value="Unassembled WGS sequence"/>
</dbReference>
<comment type="caution">
    <text evidence="4">Lacks conserved residue(s) required for the propagation of feature annotation.</text>
</comment>
<feature type="active site" description="Proton donor/acceptor" evidence="4">
    <location>
        <position position="186"/>
    </location>
</feature>
<evidence type="ECO:0000256" key="1">
    <source>
        <dbReference type="ARBA" id="ARBA00001494"/>
    </source>
</evidence>
<comment type="catalytic activity">
    <reaction evidence="4">
        <text>(S)-malate = fumarate + H2O</text>
        <dbReference type="Rhea" id="RHEA:12460"/>
        <dbReference type="ChEBI" id="CHEBI:15377"/>
        <dbReference type="ChEBI" id="CHEBI:15589"/>
        <dbReference type="ChEBI" id="CHEBI:29806"/>
        <dbReference type="EC" id="4.2.1.2"/>
    </reaction>
</comment>
<dbReference type="InterPro" id="IPR000362">
    <property type="entry name" value="Fumarate_lyase_fam"/>
</dbReference>
<dbReference type="InterPro" id="IPR018951">
    <property type="entry name" value="Fumarase_C_C"/>
</dbReference>
<dbReference type="AlphaFoldDB" id="A0A4S2BNC5"/>
<comment type="pathway">
    <text evidence="4">Carbohydrate metabolism; tricarboxylic acid cycle; (S)-malate from fumarate: step 1/1.</text>
</comment>
<feature type="binding site" evidence="4">
    <location>
        <position position="317"/>
    </location>
    <ligand>
        <name>substrate</name>
    </ligand>
</feature>
<feature type="binding site" evidence="4">
    <location>
        <position position="185"/>
    </location>
    <ligand>
        <name>substrate</name>
    </ligand>
</feature>
<comment type="function">
    <text evidence="4">Involved in the TCA cycle. Catalyzes the stereospecific interconversion of fumarate to L-malate.</text>
</comment>
<feature type="domain" description="Fumarase C C-terminal" evidence="6">
    <location>
        <begin position="407"/>
        <end position="459"/>
    </location>
</feature>
<feature type="domain" description="Fumarate lyase N-terminal" evidence="5">
    <location>
        <begin position="15"/>
        <end position="340"/>
    </location>
</feature>
<comment type="miscellaneous">
    <text evidence="4">There are 2 substrate-binding sites: the catalytic A site, and the non-catalytic B site that may play a role in the transfer of substrate or product between the active site and the solvent. Alternatively, the B site may bind allosteric effectors.</text>
</comment>
<reference evidence="7 8" key="1">
    <citation type="submission" date="2019-04" db="EMBL/GenBank/DDBJ databases">
        <title>Microbes associate with the intestines of laboratory mice.</title>
        <authorList>
            <person name="Navarre W."/>
            <person name="Wong E."/>
            <person name="Huang K."/>
            <person name="Tropini C."/>
            <person name="Ng K."/>
            <person name="Yu B."/>
        </authorList>
    </citation>
    <scope>NUCLEOTIDE SEQUENCE [LARGE SCALE GENOMIC DNA]</scope>
    <source>
        <strain evidence="7 8">NM61_E11</strain>
    </source>
</reference>
<dbReference type="Pfam" id="PF00206">
    <property type="entry name" value="Lyase_1"/>
    <property type="match status" value="1"/>
</dbReference>
<dbReference type="GO" id="GO:0006099">
    <property type="term" value="P:tricarboxylic acid cycle"/>
    <property type="evidence" value="ECO:0007669"/>
    <property type="project" value="UniProtKB-UniRule"/>
</dbReference>
<organism evidence="7 8">
    <name type="scientific">Lactobacillus intestinalis</name>
    <dbReference type="NCBI Taxonomy" id="151781"/>
    <lineage>
        <taxon>Bacteria</taxon>
        <taxon>Bacillati</taxon>
        <taxon>Bacillota</taxon>
        <taxon>Bacilli</taxon>
        <taxon>Lactobacillales</taxon>
        <taxon>Lactobacillaceae</taxon>
        <taxon>Lactobacillus</taxon>
    </lineage>
</organism>
<proteinExistence type="inferred from homology"/>
<dbReference type="EMBL" id="SRYV01000007">
    <property type="protein sequence ID" value="TGY15832.1"/>
    <property type="molecule type" value="Genomic_DNA"/>
</dbReference>
<feature type="active site" evidence="4">
    <location>
        <position position="316"/>
    </location>
</feature>
<dbReference type="InterPro" id="IPR024083">
    <property type="entry name" value="Fumarase/histidase_N"/>
</dbReference>
<evidence type="ECO:0000313" key="7">
    <source>
        <dbReference type="EMBL" id="TGY15832.1"/>
    </source>
</evidence>
<dbReference type="PRINTS" id="PR00145">
    <property type="entry name" value="ARGSUCLYASE"/>
</dbReference>
<dbReference type="PANTHER" id="PTHR11444">
    <property type="entry name" value="ASPARTATEAMMONIA/ARGININOSUCCINATE/ADENYLOSUCCINATE LYASE"/>
    <property type="match status" value="1"/>
</dbReference>
<evidence type="ECO:0000256" key="2">
    <source>
        <dbReference type="ARBA" id="ARBA00009084"/>
    </source>
</evidence>
<comment type="subcellular location">
    <subcellularLocation>
        <location evidence="4">Cytoplasm</location>
    </subcellularLocation>
</comment>
<dbReference type="PRINTS" id="PR00149">
    <property type="entry name" value="FUMRATELYASE"/>
</dbReference>
<dbReference type="EC" id="4.2.1.2" evidence="4"/>
<keyword evidence="3 4" id="KW-0456">Lyase</keyword>
<dbReference type="InterPro" id="IPR022761">
    <property type="entry name" value="Fumarate_lyase_N"/>
</dbReference>
<feature type="binding site" evidence="4">
    <location>
        <begin position="138"/>
        <end position="140"/>
    </location>
    <ligand>
        <name>substrate</name>
    </ligand>
</feature>
<evidence type="ECO:0000259" key="5">
    <source>
        <dbReference type="Pfam" id="PF00206"/>
    </source>
</evidence>
<comment type="subunit">
    <text evidence="4">Homotetramer.</text>
</comment>
<evidence type="ECO:0000259" key="6">
    <source>
        <dbReference type="Pfam" id="PF10415"/>
    </source>
</evidence>
<keyword evidence="4" id="KW-0816">Tricarboxylic acid cycle</keyword>
<dbReference type="Pfam" id="PF10415">
    <property type="entry name" value="FumaraseC_C"/>
    <property type="match status" value="1"/>
</dbReference>